<evidence type="ECO:0000259" key="2">
    <source>
        <dbReference type="Pfam" id="PF23622"/>
    </source>
</evidence>
<evidence type="ECO:0000313" key="4">
    <source>
        <dbReference type="Proteomes" id="UP000235145"/>
    </source>
</evidence>
<dbReference type="InterPro" id="IPR055357">
    <property type="entry name" value="LRR_At1g61320_AtMIF1"/>
</dbReference>
<dbReference type="InterPro" id="IPR053197">
    <property type="entry name" value="F-box_SCFL_complex_component"/>
</dbReference>
<dbReference type="EMBL" id="NBSK02000007">
    <property type="protein sequence ID" value="KAJ0197451.1"/>
    <property type="molecule type" value="Genomic_DNA"/>
</dbReference>
<dbReference type="InterPro" id="IPR036047">
    <property type="entry name" value="F-box-like_dom_sf"/>
</dbReference>
<name>A0A9R1X348_LACSA</name>
<evidence type="ECO:0000313" key="3">
    <source>
        <dbReference type="EMBL" id="KAJ0197451.1"/>
    </source>
</evidence>
<evidence type="ECO:0000259" key="1">
    <source>
        <dbReference type="Pfam" id="PF00646"/>
    </source>
</evidence>
<organism evidence="3 4">
    <name type="scientific">Lactuca sativa</name>
    <name type="common">Garden lettuce</name>
    <dbReference type="NCBI Taxonomy" id="4236"/>
    <lineage>
        <taxon>Eukaryota</taxon>
        <taxon>Viridiplantae</taxon>
        <taxon>Streptophyta</taxon>
        <taxon>Embryophyta</taxon>
        <taxon>Tracheophyta</taxon>
        <taxon>Spermatophyta</taxon>
        <taxon>Magnoliopsida</taxon>
        <taxon>eudicotyledons</taxon>
        <taxon>Gunneridae</taxon>
        <taxon>Pentapetalae</taxon>
        <taxon>asterids</taxon>
        <taxon>campanulids</taxon>
        <taxon>Asterales</taxon>
        <taxon>Asteraceae</taxon>
        <taxon>Cichorioideae</taxon>
        <taxon>Cichorieae</taxon>
        <taxon>Lactucinae</taxon>
        <taxon>Lactuca</taxon>
    </lineage>
</organism>
<gene>
    <name evidence="3" type="ORF">LSAT_V11C700347270</name>
</gene>
<accession>A0A9R1X348</accession>
<reference evidence="3 4" key="1">
    <citation type="journal article" date="2017" name="Nat. Commun.">
        <title>Genome assembly with in vitro proximity ligation data and whole-genome triplication in lettuce.</title>
        <authorList>
            <person name="Reyes-Chin-Wo S."/>
            <person name="Wang Z."/>
            <person name="Yang X."/>
            <person name="Kozik A."/>
            <person name="Arikit S."/>
            <person name="Song C."/>
            <person name="Xia L."/>
            <person name="Froenicke L."/>
            <person name="Lavelle D.O."/>
            <person name="Truco M.J."/>
            <person name="Xia R."/>
            <person name="Zhu S."/>
            <person name="Xu C."/>
            <person name="Xu H."/>
            <person name="Xu X."/>
            <person name="Cox K."/>
            <person name="Korf I."/>
            <person name="Meyers B.C."/>
            <person name="Michelmore R.W."/>
        </authorList>
    </citation>
    <scope>NUCLEOTIDE SEQUENCE [LARGE SCALE GENOMIC DNA]</scope>
    <source>
        <strain evidence="4">cv. Salinas</strain>
        <tissue evidence="3">Seedlings</tissue>
    </source>
</reference>
<evidence type="ECO:0008006" key="5">
    <source>
        <dbReference type="Google" id="ProtNLM"/>
    </source>
</evidence>
<dbReference type="CDD" id="cd22160">
    <property type="entry name" value="F-box_AtFBL13-like"/>
    <property type="match status" value="1"/>
</dbReference>
<dbReference type="SUPFAM" id="SSF81383">
    <property type="entry name" value="F-box domain"/>
    <property type="match status" value="1"/>
</dbReference>
<dbReference type="Pfam" id="PF23622">
    <property type="entry name" value="LRR_At1g61320_AtMIF1"/>
    <property type="match status" value="1"/>
</dbReference>
<dbReference type="Gene3D" id="3.80.10.10">
    <property type="entry name" value="Ribonuclease Inhibitor"/>
    <property type="match status" value="1"/>
</dbReference>
<dbReference type="PANTHER" id="PTHR34223:SF51">
    <property type="entry name" value="OS06G0556300 PROTEIN"/>
    <property type="match status" value="1"/>
</dbReference>
<comment type="caution">
    <text evidence="3">The sequence shown here is derived from an EMBL/GenBank/DDBJ whole genome shotgun (WGS) entry which is preliminary data.</text>
</comment>
<sequence>MKSNMKESKQAKASESEDGVDMISRMPDHVLQLILSRLQGTEEAVRTSILSTRWRHLWIPIPCVDIDDFRGMNLLQRFDKTKFREFVFWVLANKSVDLDSFRLSYVFYYNKSTLGQWIHIAVMKNVKKLDLVLSPRNKSEVVKVPHCLVTCSSLEELRLSLSGCRLSVPNIITGFSALKVLVLKKVDLFDDFSVKYFFESCPLLEDLWLIDCFIHELYTLRISCPNLKSLTIINKAGVSYEVFKKNKGMFDTLKISCPKLVSLMLSGYVAGEFIFETSMPSLKEVVIHPEELTEDERPLVDGFVGISHVEFLCITLYCVSMCYFPPNDVPVSLPNLKTLEITTGVFAMNDLIPFLICFPHLESLRLFITQVDRLEDWKLDDIASMRILTRRLKLVEFLGFDGDDRKLAIARAILEHGDALEEMVFLWQQDAKHHEKSMEAMKEMSKFHKASSTVKLTTVLQPAHPRFKL</sequence>
<dbReference type="AlphaFoldDB" id="A0A9R1X348"/>
<protein>
    <recommendedName>
        <fullName evidence="5">F-box domain-containing protein</fullName>
    </recommendedName>
</protein>
<feature type="domain" description="F-box" evidence="1">
    <location>
        <begin position="23"/>
        <end position="58"/>
    </location>
</feature>
<dbReference type="InterPro" id="IPR032675">
    <property type="entry name" value="LRR_dom_sf"/>
</dbReference>
<dbReference type="InterPro" id="IPR053781">
    <property type="entry name" value="F-box_AtFBL13-like"/>
</dbReference>
<feature type="domain" description="At1g61320/AtMIF1 LRR" evidence="2">
    <location>
        <begin position="97"/>
        <end position="433"/>
    </location>
</feature>
<proteinExistence type="predicted"/>
<dbReference type="Proteomes" id="UP000235145">
    <property type="component" value="Unassembled WGS sequence"/>
</dbReference>
<keyword evidence="4" id="KW-1185">Reference proteome</keyword>
<dbReference type="SUPFAM" id="SSF52047">
    <property type="entry name" value="RNI-like"/>
    <property type="match status" value="1"/>
</dbReference>
<dbReference type="InterPro" id="IPR001810">
    <property type="entry name" value="F-box_dom"/>
</dbReference>
<dbReference type="PANTHER" id="PTHR34223">
    <property type="entry name" value="OS11G0201299 PROTEIN"/>
    <property type="match status" value="1"/>
</dbReference>
<dbReference type="Pfam" id="PF00646">
    <property type="entry name" value="F-box"/>
    <property type="match status" value="1"/>
</dbReference>